<reference evidence="1" key="1">
    <citation type="submission" date="2020-03" db="EMBL/GenBank/DDBJ databases">
        <title>The deep terrestrial virosphere.</title>
        <authorList>
            <person name="Holmfeldt K."/>
            <person name="Nilsson E."/>
            <person name="Simone D."/>
            <person name="Lopez-Fernandez M."/>
            <person name="Wu X."/>
            <person name="de Brujin I."/>
            <person name="Lundin D."/>
            <person name="Andersson A."/>
            <person name="Bertilsson S."/>
            <person name="Dopson M."/>
        </authorList>
    </citation>
    <scope>NUCLEOTIDE SEQUENCE</scope>
    <source>
        <strain evidence="1">TM448A01764</strain>
    </source>
</reference>
<dbReference type="EMBL" id="MT144196">
    <property type="protein sequence ID" value="QJA50441.1"/>
    <property type="molecule type" value="Genomic_DNA"/>
</dbReference>
<gene>
    <name evidence="1" type="ORF">TM448A01764_0002</name>
</gene>
<evidence type="ECO:0000313" key="1">
    <source>
        <dbReference type="EMBL" id="QJA50441.1"/>
    </source>
</evidence>
<name>A0A6H1ZSQ1_9ZZZZ</name>
<dbReference type="Pfam" id="PF07087">
    <property type="entry name" value="DUF1353"/>
    <property type="match status" value="1"/>
</dbReference>
<dbReference type="InterPro" id="IPR010767">
    <property type="entry name" value="Phage_CGC-2007_Cje0229"/>
</dbReference>
<protein>
    <recommendedName>
        <fullName evidence="2">DUF1353 domain-containing protein</fullName>
    </recommendedName>
</protein>
<sequence length="123" mass="14510">MSSFTSPLIVTPLDDGRTWKLVEPFRYHIGDRNSENIITIPEGFVTDFASVPSIFWTLIPPYGKWGKAAVVHDFLYQFQYRTRKEADKIFLEAMGVLKVKNWRKYPMYLAVRWFGWLAWKNNS</sequence>
<proteinExistence type="predicted"/>
<organism evidence="1">
    <name type="scientific">viral metagenome</name>
    <dbReference type="NCBI Taxonomy" id="1070528"/>
    <lineage>
        <taxon>unclassified sequences</taxon>
        <taxon>metagenomes</taxon>
        <taxon>organismal metagenomes</taxon>
    </lineage>
</organism>
<evidence type="ECO:0008006" key="2">
    <source>
        <dbReference type="Google" id="ProtNLM"/>
    </source>
</evidence>
<accession>A0A6H1ZSQ1</accession>
<dbReference type="AlphaFoldDB" id="A0A6H1ZSQ1"/>